<feature type="domain" description="25S rRNA (uridine-N(3))-methyltransferase BMT5-like" evidence="1">
    <location>
        <begin position="19"/>
        <end position="169"/>
    </location>
</feature>
<dbReference type="Proteomes" id="UP000504610">
    <property type="component" value="Chromosome 1"/>
</dbReference>
<evidence type="ECO:0000313" key="3">
    <source>
        <dbReference type="RefSeq" id="XP_056846930.1"/>
    </source>
</evidence>
<proteinExistence type="predicted"/>
<reference evidence="2" key="1">
    <citation type="journal article" date="2019" name="Database">
        <title>The radish genome database (RadishGD): an integrated information resource for radish genomics.</title>
        <authorList>
            <person name="Yu H.J."/>
            <person name="Baek S."/>
            <person name="Lee Y.J."/>
            <person name="Cho A."/>
            <person name="Mun J.H."/>
        </authorList>
    </citation>
    <scope>NUCLEOTIDE SEQUENCE [LARGE SCALE GENOMIC DNA]</scope>
    <source>
        <strain evidence="2">cv. WK10039</strain>
    </source>
</reference>
<evidence type="ECO:0000259" key="1">
    <source>
        <dbReference type="Pfam" id="PF10354"/>
    </source>
</evidence>
<sequence length="190" mass="21386">MEVQESKKLSQYSSMQKLLLVGEGDFSFSLSLAKAFSSATKITAASLDVRVGLGRQYNNGKGNVEELERLGCTVVHGVNVHTMTSDYRLSRYDRIVFNFPDAGKHKDVVRGFMASAREMINVGGEIHFTSKTIYPFNMSDIKSLAGENGMRLIQPMQFKKWIFPGYSTKCESNCDSHFPFRFVVISMLKK</sequence>
<protein>
    <submittedName>
        <fullName evidence="3">Uncharacterized protein At4g26485-like</fullName>
    </submittedName>
</protein>
<keyword evidence="2" id="KW-1185">Reference proteome</keyword>
<name>A0A9W3C5W4_RAPSA</name>
<dbReference type="GO" id="GO:0005737">
    <property type="term" value="C:cytoplasm"/>
    <property type="evidence" value="ECO:0007669"/>
    <property type="project" value="TreeGrafter"/>
</dbReference>
<dbReference type="GeneID" id="108838000"/>
<organism evidence="2 3">
    <name type="scientific">Raphanus sativus</name>
    <name type="common">Radish</name>
    <name type="synonym">Raphanus raphanistrum var. sativus</name>
    <dbReference type="NCBI Taxonomy" id="3726"/>
    <lineage>
        <taxon>Eukaryota</taxon>
        <taxon>Viridiplantae</taxon>
        <taxon>Streptophyta</taxon>
        <taxon>Embryophyta</taxon>
        <taxon>Tracheophyta</taxon>
        <taxon>Spermatophyta</taxon>
        <taxon>Magnoliopsida</taxon>
        <taxon>eudicotyledons</taxon>
        <taxon>Gunneridae</taxon>
        <taxon>Pentapetalae</taxon>
        <taxon>rosids</taxon>
        <taxon>malvids</taxon>
        <taxon>Brassicales</taxon>
        <taxon>Brassicaceae</taxon>
        <taxon>Brassiceae</taxon>
        <taxon>Raphanus</taxon>
    </lineage>
</organism>
<gene>
    <name evidence="3" type="primary">LOC108838000</name>
</gene>
<reference evidence="3" key="2">
    <citation type="submission" date="2025-08" db="UniProtKB">
        <authorList>
            <consortium name="RefSeq"/>
        </authorList>
    </citation>
    <scope>IDENTIFICATION</scope>
    <source>
        <tissue evidence="3">Leaf</tissue>
    </source>
</reference>
<dbReference type="GO" id="GO:0070042">
    <property type="term" value="F:rRNA (uridine-N3-)-methyltransferase activity"/>
    <property type="evidence" value="ECO:0007669"/>
    <property type="project" value="InterPro"/>
</dbReference>
<dbReference type="RefSeq" id="XP_056846930.1">
    <property type="nucleotide sequence ID" value="XM_056990950.1"/>
</dbReference>
<dbReference type="AlphaFoldDB" id="A0A9W3C5W4"/>
<dbReference type="InterPro" id="IPR019446">
    <property type="entry name" value="BMT5-like"/>
</dbReference>
<evidence type="ECO:0000313" key="2">
    <source>
        <dbReference type="Proteomes" id="UP000504610"/>
    </source>
</evidence>
<dbReference type="GO" id="GO:0070475">
    <property type="term" value="P:rRNA base methylation"/>
    <property type="evidence" value="ECO:0007669"/>
    <property type="project" value="InterPro"/>
</dbReference>
<accession>A0A9W3C5W4</accession>
<dbReference type="PANTHER" id="PTHR11538:SF62">
    <property type="entry name" value="ATP-BINDING PROTEIN (DUF2431)"/>
    <property type="match status" value="1"/>
</dbReference>
<dbReference type="PANTHER" id="PTHR11538">
    <property type="entry name" value="PHENYLALANYL-TRNA SYNTHETASE"/>
    <property type="match status" value="1"/>
</dbReference>
<dbReference type="OrthoDB" id="273345at2759"/>
<dbReference type="Pfam" id="PF10354">
    <property type="entry name" value="BMT5-like"/>
    <property type="match status" value="1"/>
</dbReference>
<dbReference type="KEGG" id="rsz:108838000"/>